<dbReference type="AlphaFoldDB" id="V9IFI3"/>
<dbReference type="InterPro" id="IPR011992">
    <property type="entry name" value="EF-hand-dom_pair"/>
</dbReference>
<dbReference type="SUPFAM" id="SSF47473">
    <property type="entry name" value="EF-hand"/>
    <property type="match status" value="1"/>
</dbReference>
<dbReference type="Pfam" id="PF09068">
    <property type="entry name" value="EF-hand_2"/>
    <property type="match status" value="1"/>
</dbReference>
<sequence length="98" mass="11558">MQILHKELSMQYVQLELIAGIFERHRLSITENCVNLDSSEIEDVLSDIYFAACKETNTNFDIDLASKLALNYILTTFDKYVTLYIYIYICICMFYYLN</sequence>
<evidence type="ECO:0000259" key="2">
    <source>
        <dbReference type="Pfam" id="PF09068"/>
    </source>
</evidence>
<keyword evidence="1" id="KW-0472">Membrane</keyword>
<dbReference type="InterPro" id="IPR015153">
    <property type="entry name" value="EF-hand_dom_typ1"/>
</dbReference>
<accession>V9IFI3</accession>
<keyword evidence="1" id="KW-1133">Transmembrane helix</keyword>
<reference evidence="3" key="1">
    <citation type="submission" date="2011-11" db="EMBL/GenBank/DDBJ databases">
        <title>Decoding the brain transcriptome of the Eastern honeybee (Apis cerana) based on pyrosequencing.</title>
        <authorList>
            <person name="Sun L."/>
            <person name="Zheng H."/>
            <person name="Wang Y."/>
            <person name="Xie X."/>
            <person name="Zhu Y."/>
            <person name="Gu W."/>
            <person name="Wang S."/>
        </authorList>
    </citation>
    <scope>NUCLEOTIDE SEQUENCE</scope>
    <source>
        <tissue evidence="3">Brain</tissue>
    </source>
</reference>
<protein>
    <recommendedName>
        <fullName evidence="2">EF-hand domain-containing protein</fullName>
    </recommendedName>
</protein>
<proteinExistence type="evidence at transcript level"/>
<evidence type="ECO:0000256" key="1">
    <source>
        <dbReference type="SAM" id="Phobius"/>
    </source>
</evidence>
<name>V9IFI3_APICE</name>
<keyword evidence="1" id="KW-0812">Transmembrane</keyword>
<organism evidence="3">
    <name type="scientific">Apis cerana</name>
    <name type="common">Indian honeybee</name>
    <dbReference type="NCBI Taxonomy" id="7461"/>
    <lineage>
        <taxon>Eukaryota</taxon>
        <taxon>Metazoa</taxon>
        <taxon>Ecdysozoa</taxon>
        <taxon>Arthropoda</taxon>
        <taxon>Hexapoda</taxon>
        <taxon>Insecta</taxon>
        <taxon>Pterygota</taxon>
        <taxon>Neoptera</taxon>
        <taxon>Endopterygota</taxon>
        <taxon>Hymenoptera</taxon>
        <taxon>Apocrita</taxon>
        <taxon>Aculeata</taxon>
        <taxon>Apoidea</taxon>
        <taxon>Anthophila</taxon>
        <taxon>Apidae</taxon>
        <taxon>Apis</taxon>
    </lineage>
</organism>
<feature type="transmembrane region" description="Helical" evidence="1">
    <location>
        <begin position="80"/>
        <end position="97"/>
    </location>
</feature>
<evidence type="ECO:0000313" key="3">
    <source>
        <dbReference type="EMBL" id="AEY59835.1"/>
    </source>
</evidence>
<dbReference type="EMBL" id="JR044041">
    <property type="protein sequence ID" value="AEY59835.1"/>
    <property type="molecule type" value="mRNA"/>
</dbReference>
<dbReference type="GO" id="GO:0016010">
    <property type="term" value="C:dystrophin-associated glycoprotein complex"/>
    <property type="evidence" value="ECO:0007669"/>
    <property type="project" value="UniProtKB-ARBA"/>
</dbReference>
<gene>
    <name evidence="3" type="ORF">ACCB05248</name>
</gene>
<dbReference type="Gene3D" id="1.10.238.10">
    <property type="entry name" value="EF-hand"/>
    <property type="match status" value="1"/>
</dbReference>
<feature type="domain" description="EF-hand" evidence="2">
    <location>
        <begin position="1"/>
        <end position="88"/>
    </location>
</feature>